<dbReference type="RefSeq" id="WP_283869181.1">
    <property type="nucleotide sequence ID" value="NZ_CP126101.1"/>
</dbReference>
<evidence type="ECO:0000313" key="3">
    <source>
        <dbReference type="Proteomes" id="UP001178322"/>
    </source>
</evidence>
<evidence type="ECO:0000313" key="2">
    <source>
        <dbReference type="EMBL" id="WHY50519.1"/>
    </source>
</evidence>
<reference evidence="2" key="1">
    <citation type="submission" date="2023-05" db="EMBL/GenBank/DDBJ databases">
        <title>Comparative genomics of Bacillaceae isolates and their secondary metabolite potential.</title>
        <authorList>
            <person name="Song L."/>
            <person name="Nielsen L.J."/>
            <person name="Mohite O."/>
            <person name="Xu X."/>
            <person name="Weber T."/>
            <person name="Kovacs A.T."/>
        </authorList>
    </citation>
    <scope>NUCLEOTIDE SEQUENCE</scope>
    <source>
        <strain evidence="2">LY1</strain>
    </source>
</reference>
<evidence type="ECO:0000256" key="1">
    <source>
        <dbReference type="SAM" id="MobiDB-lite"/>
    </source>
</evidence>
<dbReference type="Proteomes" id="UP001178322">
    <property type="component" value="Chromosome"/>
</dbReference>
<organism evidence="2 3">
    <name type="scientific">Lysinibacillus pakistanensis</name>
    <dbReference type="NCBI Taxonomy" id="759811"/>
    <lineage>
        <taxon>Bacteria</taxon>
        <taxon>Bacillati</taxon>
        <taxon>Bacillota</taxon>
        <taxon>Bacilli</taxon>
        <taxon>Bacillales</taxon>
        <taxon>Bacillaceae</taxon>
        <taxon>Lysinibacillus</taxon>
    </lineage>
</organism>
<proteinExistence type="predicted"/>
<protein>
    <recommendedName>
        <fullName evidence="4">Lipoprotein</fullName>
    </recommendedName>
</protein>
<dbReference type="AlphaFoldDB" id="A0AAX3WTG1"/>
<name>A0AAX3WTG1_9BACI</name>
<sequence>MKKLLYIGAMSALLLAACGEEKAEKTDAAQEELDKAKEKEAEQAKKDAELKAKEEEERKAKEAEEKALAEQKAKDETGDKVNKEIAVSEVKEIVEDWLGENDKLISLTIENDEIKAVIKLGPNRFNIPAENMAVTSYSSVADDLLLEEGWNTLTIEYVDVGTVSMNISEKETNEIGSPYFPVAVITERLK</sequence>
<dbReference type="PROSITE" id="PS51257">
    <property type="entry name" value="PROKAR_LIPOPROTEIN"/>
    <property type="match status" value="1"/>
</dbReference>
<accession>A0AAX3WTG1</accession>
<dbReference type="EMBL" id="CP126101">
    <property type="protein sequence ID" value="WHY50519.1"/>
    <property type="molecule type" value="Genomic_DNA"/>
</dbReference>
<evidence type="ECO:0008006" key="4">
    <source>
        <dbReference type="Google" id="ProtNLM"/>
    </source>
</evidence>
<gene>
    <name evidence="2" type="ORF">QNH24_19640</name>
</gene>
<feature type="region of interest" description="Disordered" evidence="1">
    <location>
        <begin position="24"/>
        <end position="80"/>
    </location>
</feature>